<dbReference type="STRING" id="1121898.GCA_000422725_00492"/>
<comment type="caution">
    <text evidence="2">The sequence shown here is derived from an EMBL/GenBank/DDBJ whole genome shotgun (WGS) entry which is preliminary data.</text>
</comment>
<evidence type="ECO:0000313" key="2">
    <source>
        <dbReference type="EMBL" id="KGO94557.1"/>
    </source>
</evidence>
<feature type="transmembrane region" description="Helical" evidence="1">
    <location>
        <begin position="180"/>
        <end position="205"/>
    </location>
</feature>
<keyword evidence="3" id="KW-1185">Reference proteome</keyword>
<dbReference type="EMBL" id="JRLY01000001">
    <property type="protein sequence ID" value="KGO94557.1"/>
    <property type="molecule type" value="Genomic_DNA"/>
</dbReference>
<protein>
    <submittedName>
        <fullName evidence="2">Uncharacterized protein</fullName>
    </submittedName>
</protein>
<keyword evidence="1" id="KW-0812">Transmembrane</keyword>
<evidence type="ECO:0000256" key="1">
    <source>
        <dbReference type="SAM" id="Phobius"/>
    </source>
</evidence>
<reference evidence="2 3" key="1">
    <citation type="submission" date="2013-09" db="EMBL/GenBank/DDBJ databases">
        <authorList>
            <person name="Zeng Z."/>
            <person name="Chen C."/>
        </authorList>
    </citation>
    <scope>NUCLEOTIDE SEQUENCE [LARGE SCALE GENOMIC DNA]</scope>
    <source>
        <strain evidence="2 3">WB 4.1-42</strain>
    </source>
</reference>
<keyword evidence="1" id="KW-1133">Transmembrane helix</keyword>
<feature type="transmembrane region" description="Helical" evidence="1">
    <location>
        <begin position="16"/>
        <end position="37"/>
    </location>
</feature>
<accession>A0A0A2MPF1</accession>
<name>A0A0A2MPF1_9FLAO</name>
<organism evidence="2 3">
    <name type="scientific">Flavobacterium subsaxonicum WB 4.1-42 = DSM 21790</name>
    <dbReference type="NCBI Taxonomy" id="1121898"/>
    <lineage>
        <taxon>Bacteria</taxon>
        <taxon>Pseudomonadati</taxon>
        <taxon>Bacteroidota</taxon>
        <taxon>Flavobacteriia</taxon>
        <taxon>Flavobacteriales</taxon>
        <taxon>Flavobacteriaceae</taxon>
        <taxon>Flavobacterium</taxon>
    </lineage>
</organism>
<sequence length="289" mass="33807">MAYSFLDKNSNNPKEYFNLLLGAALVFYAFFNVYGYFKHTPKIVIDRKIFRVANTSYRLEDIRSLKLTGKNGHTYLTLASKEAAEIIFEDGYVVYINDSLYANSSQLKVFLEDVYNRKNDGITEQVLIKEPLLEKRVSSNKQSIDYKYYKGLYIFSTPGLVTIVCATIIIVQLLMANSDAALYIFFAIFLLFFQLIFISRFYYFLANDNFLIVKSSFLFWKRHTYPLSTIKEVVFELSSKKTNGLRIITTDYTTRIYLAGSLQKRHWKALKLHLEQHNIPVRNELYFNI</sequence>
<proteinExistence type="predicted"/>
<gene>
    <name evidence="2" type="ORF">Q766_00065</name>
</gene>
<evidence type="ECO:0000313" key="3">
    <source>
        <dbReference type="Proteomes" id="UP000030111"/>
    </source>
</evidence>
<dbReference type="AlphaFoldDB" id="A0A0A2MPF1"/>
<dbReference type="Proteomes" id="UP000030111">
    <property type="component" value="Unassembled WGS sequence"/>
</dbReference>
<feature type="transmembrane region" description="Helical" evidence="1">
    <location>
        <begin position="151"/>
        <end position="174"/>
    </location>
</feature>
<keyword evidence="1" id="KW-0472">Membrane</keyword>
<dbReference type="eggNOG" id="ENOG5032UXH">
    <property type="taxonomic scope" value="Bacteria"/>
</dbReference>